<accession>A0A2U2N2U2</accession>
<dbReference type="Gene3D" id="1.10.1660.10">
    <property type="match status" value="1"/>
</dbReference>
<reference evidence="1 2" key="1">
    <citation type="submission" date="2018-05" db="EMBL/GenBank/DDBJ databases">
        <title>Spiribacter halobius sp. nov., a moderately halophilic bacterium isolated from marine solar saltern.</title>
        <authorList>
            <person name="Zheng W.-S."/>
            <person name="Lu D.-C."/>
            <person name="Du Z.-J."/>
        </authorList>
    </citation>
    <scope>NUCLEOTIDE SEQUENCE [LARGE SCALE GENOMIC DNA]</scope>
    <source>
        <strain evidence="1 2">E85</strain>
    </source>
</reference>
<dbReference type="AlphaFoldDB" id="A0A2U2N2U2"/>
<dbReference type="EMBL" id="QFFI01000011">
    <property type="protein sequence ID" value="PWG63348.1"/>
    <property type="molecule type" value="Genomic_DNA"/>
</dbReference>
<comment type="caution">
    <text evidence="1">The sequence shown here is derived from an EMBL/GenBank/DDBJ whole genome shotgun (WGS) entry which is preliminary data.</text>
</comment>
<proteinExistence type="predicted"/>
<name>A0A2U2N2U2_9GAMM</name>
<organism evidence="1 2">
    <name type="scientific">Sediminicurvatus halobius</name>
    <dbReference type="NCBI Taxonomy" id="2182432"/>
    <lineage>
        <taxon>Bacteria</taxon>
        <taxon>Pseudomonadati</taxon>
        <taxon>Pseudomonadota</taxon>
        <taxon>Gammaproteobacteria</taxon>
        <taxon>Chromatiales</taxon>
        <taxon>Ectothiorhodospiraceae</taxon>
        <taxon>Sediminicurvatus</taxon>
    </lineage>
</organism>
<dbReference type="Pfam" id="PF13591">
    <property type="entry name" value="MerR_2"/>
    <property type="match status" value="1"/>
</dbReference>
<gene>
    <name evidence="1" type="ORF">DEM34_08540</name>
</gene>
<evidence type="ECO:0000313" key="1">
    <source>
        <dbReference type="EMBL" id="PWG63348.1"/>
    </source>
</evidence>
<dbReference type="Proteomes" id="UP000245474">
    <property type="component" value="Unassembled WGS sequence"/>
</dbReference>
<evidence type="ECO:0000313" key="2">
    <source>
        <dbReference type="Proteomes" id="UP000245474"/>
    </source>
</evidence>
<sequence>MGKEITAVHGTVLDESIRLSLGELCRSCAVSAEFIIEMVEEGVVEPSGERPEQWRFSGNSVRRVQRAVRLSRDLRVNLPGVALALDLMDELEKLRRQQRRYSRFAEKE</sequence>
<dbReference type="OrthoDB" id="5773077at2"/>
<keyword evidence="2" id="KW-1185">Reference proteome</keyword>
<dbReference type="RefSeq" id="WP_109678234.1">
    <property type="nucleotide sequence ID" value="NZ_CP086615.1"/>
</dbReference>
<protein>
    <submittedName>
        <fullName evidence="1">MerR family transcriptional regulator</fullName>
    </submittedName>
</protein>